<dbReference type="OrthoDB" id="7530149at2"/>
<proteinExistence type="predicted"/>
<dbReference type="RefSeq" id="WP_153347921.1">
    <property type="nucleotide sequence ID" value="NZ_WEGI01000014.1"/>
</dbReference>
<comment type="caution">
    <text evidence="2">The sequence shown here is derived from an EMBL/GenBank/DDBJ whole genome shotgun (WGS) entry which is preliminary data.</text>
</comment>
<evidence type="ECO:0000256" key="1">
    <source>
        <dbReference type="SAM" id="MobiDB-lite"/>
    </source>
</evidence>
<organism evidence="2 3">
    <name type="scientific">Nocardia aurantia</name>
    <dbReference type="NCBI Taxonomy" id="2585199"/>
    <lineage>
        <taxon>Bacteria</taxon>
        <taxon>Bacillati</taxon>
        <taxon>Actinomycetota</taxon>
        <taxon>Actinomycetes</taxon>
        <taxon>Mycobacteriales</taxon>
        <taxon>Nocardiaceae</taxon>
        <taxon>Nocardia</taxon>
    </lineage>
</organism>
<protein>
    <recommendedName>
        <fullName evidence="4">DUF2889 domain-containing protein</fullName>
    </recommendedName>
</protein>
<sequence length="328" mass="35678">MTSQQHRAVPATATPTRRPGSVRRTTTHDSLRPDGLLAAVTLVARGRDLRTEIDGGHTVLDEARLEVEVDYPRRQVRRISADPAHPRLTELVGVNASSGFRGAVAEALPGERESGSVRFQLLDDLPTALLVSGYAISAGQAPLPAPVPRPRSGLQYPDLCAGWIAEGTLMSRLTETGVVPISEGPLAPEVEPDDPLGWHEHEPLPPHGMRRRRRLDVWRDGEVVRVEGFFRDSHRSGDGVETVVHEYTVHATVDPATRRFVTSEAEIGALPWPECPVAAASAGRLAGLPLTGLRAEVRRNFTGRSTCTHLNDTLRALEDVGALLEHVR</sequence>
<evidence type="ECO:0000313" key="2">
    <source>
        <dbReference type="EMBL" id="MQY30692.1"/>
    </source>
</evidence>
<gene>
    <name evidence="2" type="ORF">NRB56_62940</name>
</gene>
<evidence type="ECO:0000313" key="3">
    <source>
        <dbReference type="Proteomes" id="UP000431401"/>
    </source>
</evidence>
<reference evidence="2 3" key="1">
    <citation type="submission" date="2019-10" db="EMBL/GenBank/DDBJ databases">
        <title>Nocardia macrotermitis sp. nov. and Nocardia aurantia sp. nov., isolated from the gut of fungus growing-termite Macrotermes natalensis.</title>
        <authorList>
            <person name="Benndorf R."/>
            <person name="Schwitalla J."/>
            <person name="Martin K."/>
            <person name="De Beer W."/>
            <person name="Kaster A.-K."/>
            <person name="Vollmers J."/>
            <person name="Poulsen M."/>
            <person name="Beemelmanns C."/>
        </authorList>
    </citation>
    <scope>NUCLEOTIDE SEQUENCE [LARGE SCALE GENOMIC DNA]</scope>
    <source>
        <strain evidence="2 3">RB56</strain>
    </source>
</reference>
<accession>A0A7K0DZJ4</accession>
<evidence type="ECO:0008006" key="4">
    <source>
        <dbReference type="Google" id="ProtNLM"/>
    </source>
</evidence>
<dbReference type="Proteomes" id="UP000431401">
    <property type="component" value="Unassembled WGS sequence"/>
</dbReference>
<keyword evidence="3" id="KW-1185">Reference proteome</keyword>
<name>A0A7K0DZJ4_9NOCA</name>
<dbReference type="AlphaFoldDB" id="A0A7K0DZJ4"/>
<dbReference type="InterPro" id="IPR021312">
    <property type="entry name" value="DUF2889"/>
</dbReference>
<dbReference type="EMBL" id="WEGI01000014">
    <property type="protein sequence ID" value="MQY30692.1"/>
    <property type="molecule type" value="Genomic_DNA"/>
</dbReference>
<feature type="region of interest" description="Disordered" evidence="1">
    <location>
        <begin position="1"/>
        <end position="29"/>
    </location>
</feature>
<dbReference type="Pfam" id="PF11136">
    <property type="entry name" value="DUF2889"/>
    <property type="match status" value="1"/>
</dbReference>